<dbReference type="SUPFAM" id="SSF53098">
    <property type="entry name" value="Ribonuclease H-like"/>
    <property type="match status" value="1"/>
</dbReference>
<sequence>MLEDSEQSDFFCSKGALQLDPKTYYFHNLVDTNFRGDGHDSRLWHYETNGYYNVNSGYRVGSAMNEGATTSGLNETNSWWKFLWSWDSRKGFYKFNTDATINKYGECVGLGIVIRDSPGFVMAASSQRIVVNYSPQVAEALVIKQELLFARDCGLFPVEIESNAAVVVGWIKDGSQACSDICLIITDICAQLPYLCCTAVEYVSRKANQVAHFLVKYALSIDNNCFWLEEYPLYIRHYVMADCRTPL</sequence>
<dbReference type="Proteomes" id="UP001281410">
    <property type="component" value="Unassembled WGS sequence"/>
</dbReference>
<keyword evidence="3" id="KW-1185">Reference proteome</keyword>
<organism evidence="2 3">
    <name type="scientific">Dipteronia sinensis</name>
    <dbReference type="NCBI Taxonomy" id="43782"/>
    <lineage>
        <taxon>Eukaryota</taxon>
        <taxon>Viridiplantae</taxon>
        <taxon>Streptophyta</taxon>
        <taxon>Embryophyta</taxon>
        <taxon>Tracheophyta</taxon>
        <taxon>Spermatophyta</taxon>
        <taxon>Magnoliopsida</taxon>
        <taxon>eudicotyledons</taxon>
        <taxon>Gunneridae</taxon>
        <taxon>Pentapetalae</taxon>
        <taxon>rosids</taxon>
        <taxon>malvids</taxon>
        <taxon>Sapindales</taxon>
        <taxon>Sapindaceae</taxon>
        <taxon>Hippocastanoideae</taxon>
        <taxon>Acereae</taxon>
        <taxon>Dipteronia</taxon>
    </lineage>
</organism>
<evidence type="ECO:0000313" key="2">
    <source>
        <dbReference type="EMBL" id="KAK3222758.1"/>
    </source>
</evidence>
<dbReference type="GO" id="GO:0004523">
    <property type="term" value="F:RNA-DNA hybrid ribonuclease activity"/>
    <property type="evidence" value="ECO:0007669"/>
    <property type="project" value="InterPro"/>
</dbReference>
<evidence type="ECO:0000313" key="3">
    <source>
        <dbReference type="Proteomes" id="UP001281410"/>
    </source>
</evidence>
<accession>A0AAE0EBZ0</accession>
<dbReference type="InterPro" id="IPR012337">
    <property type="entry name" value="RNaseH-like_sf"/>
</dbReference>
<dbReference type="GO" id="GO:0003676">
    <property type="term" value="F:nucleic acid binding"/>
    <property type="evidence" value="ECO:0007669"/>
    <property type="project" value="InterPro"/>
</dbReference>
<protein>
    <recommendedName>
        <fullName evidence="1">RNase H type-1 domain-containing protein</fullName>
    </recommendedName>
</protein>
<name>A0AAE0EBZ0_9ROSI</name>
<proteinExistence type="predicted"/>
<dbReference type="InterPro" id="IPR036397">
    <property type="entry name" value="RNaseH_sf"/>
</dbReference>
<dbReference type="CDD" id="cd06222">
    <property type="entry name" value="RNase_H_like"/>
    <property type="match status" value="1"/>
</dbReference>
<dbReference type="EMBL" id="JANJYJ010000003">
    <property type="protein sequence ID" value="KAK3222758.1"/>
    <property type="molecule type" value="Genomic_DNA"/>
</dbReference>
<gene>
    <name evidence="2" type="ORF">Dsin_009783</name>
</gene>
<comment type="caution">
    <text evidence="2">The sequence shown here is derived from an EMBL/GenBank/DDBJ whole genome shotgun (WGS) entry which is preliminary data.</text>
</comment>
<dbReference type="InterPro" id="IPR002156">
    <property type="entry name" value="RNaseH_domain"/>
</dbReference>
<dbReference type="PANTHER" id="PTHR47074:SF48">
    <property type="entry name" value="POLYNUCLEOTIDYL TRANSFERASE, RIBONUCLEASE H-LIKE SUPERFAMILY PROTEIN"/>
    <property type="match status" value="1"/>
</dbReference>
<dbReference type="InterPro" id="IPR052929">
    <property type="entry name" value="RNase_H-like_EbsB-rel"/>
</dbReference>
<dbReference type="AlphaFoldDB" id="A0AAE0EBZ0"/>
<dbReference type="PANTHER" id="PTHR47074">
    <property type="entry name" value="BNAC02G40300D PROTEIN"/>
    <property type="match status" value="1"/>
</dbReference>
<dbReference type="Pfam" id="PF13456">
    <property type="entry name" value="RVT_3"/>
    <property type="match status" value="1"/>
</dbReference>
<reference evidence="2" key="1">
    <citation type="journal article" date="2023" name="Plant J.">
        <title>Genome sequences and population genomics provide insights into the demographic history, inbreeding, and mutation load of two 'living fossil' tree species of Dipteronia.</title>
        <authorList>
            <person name="Feng Y."/>
            <person name="Comes H.P."/>
            <person name="Chen J."/>
            <person name="Zhu S."/>
            <person name="Lu R."/>
            <person name="Zhang X."/>
            <person name="Li P."/>
            <person name="Qiu J."/>
            <person name="Olsen K.M."/>
            <person name="Qiu Y."/>
        </authorList>
    </citation>
    <scope>NUCLEOTIDE SEQUENCE</scope>
    <source>
        <strain evidence="2">NBL</strain>
    </source>
</reference>
<dbReference type="Gene3D" id="3.30.420.10">
    <property type="entry name" value="Ribonuclease H-like superfamily/Ribonuclease H"/>
    <property type="match status" value="1"/>
</dbReference>
<evidence type="ECO:0000259" key="1">
    <source>
        <dbReference type="Pfam" id="PF13456"/>
    </source>
</evidence>
<dbReference type="InterPro" id="IPR044730">
    <property type="entry name" value="RNase_H-like_dom_plant"/>
</dbReference>
<feature type="domain" description="RNase H type-1" evidence="1">
    <location>
        <begin position="96"/>
        <end position="218"/>
    </location>
</feature>